<dbReference type="EMBL" id="MU005984">
    <property type="protein sequence ID" value="KAF2860240.1"/>
    <property type="molecule type" value="Genomic_DNA"/>
</dbReference>
<organism evidence="4 5">
    <name type="scientific">Piedraia hortae CBS 480.64</name>
    <dbReference type="NCBI Taxonomy" id="1314780"/>
    <lineage>
        <taxon>Eukaryota</taxon>
        <taxon>Fungi</taxon>
        <taxon>Dikarya</taxon>
        <taxon>Ascomycota</taxon>
        <taxon>Pezizomycotina</taxon>
        <taxon>Dothideomycetes</taxon>
        <taxon>Dothideomycetidae</taxon>
        <taxon>Capnodiales</taxon>
        <taxon>Piedraiaceae</taxon>
        <taxon>Piedraia</taxon>
    </lineage>
</organism>
<proteinExistence type="predicted"/>
<evidence type="ECO:0000313" key="4">
    <source>
        <dbReference type="EMBL" id="KAF2860240.1"/>
    </source>
</evidence>
<dbReference type="PROSITE" id="PS50048">
    <property type="entry name" value="ZN2_CY6_FUNGAL_2"/>
    <property type="match status" value="1"/>
</dbReference>
<dbReference type="Pfam" id="PF00172">
    <property type="entry name" value="Zn_clus"/>
    <property type="match status" value="1"/>
</dbReference>
<dbReference type="InterPro" id="IPR052400">
    <property type="entry name" value="Zn2-C6_fungal_TF"/>
</dbReference>
<keyword evidence="1" id="KW-0539">Nucleus</keyword>
<dbReference type="PANTHER" id="PTHR47657:SF12">
    <property type="entry name" value="ZN(II)2CYS6 TRANSCRIPTION FACTOR (EUROFUNG)"/>
    <property type="match status" value="1"/>
</dbReference>
<dbReference type="InterPro" id="IPR001138">
    <property type="entry name" value="Zn2Cys6_DnaBD"/>
</dbReference>
<feature type="region of interest" description="Disordered" evidence="2">
    <location>
        <begin position="54"/>
        <end position="76"/>
    </location>
</feature>
<gene>
    <name evidence="4" type="ORF">K470DRAFT_217553</name>
</gene>
<accession>A0A6A7BYE3</accession>
<dbReference type="Gene3D" id="4.10.240.10">
    <property type="entry name" value="Zn(2)-C6 fungal-type DNA-binding domain"/>
    <property type="match status" value="1"/>
</dbReference>
<dbReference type="AlphaFoldDB" id="A0A6A7BYE3"/>
<evidence type="ECO:0000256" key="1">
    <source>
        <dbReference type="ARBA" id="ARBA00023242"/>
    </source>
</evidence>
<dbReference type="Pfam" id="PF11951">
    <property type="entry name" value="Fungal_trans_2"/>
    <property type="match status" value="1"/>
</dbReference>
<keyword evidence="5" id="KW-1185">Reference proteome</keyword>
<reference evidence="4" key="1">
    <citation type="journal article" date="2020" name="Stud. Mycol.">
        <title>101 Dothideomycetes genomes: a test case for predicting lifestyles and emergence of pathogens.</title>
        <authorList>
            <person name="Haridas S."/>
            <person name="Albert R."/>
            <person name="Binder M."/>
            <person name="Bloem J."/>
            <person name="Labutti K."/>
            <person name="Salamov A."/>
            <person name="Andreopoulos B."/>
            <person name="Baker S."/>
            <person name="Barry K."/>
            <person name="Bills G."/>
            <person name="Bluhm B."/>
            <person name="Cannon C."/>
            <person name="Castanera R."/>
            <person name="Culley D."/>
            <person name="Daum C."/>
            <person name="Ezra D."/>
            <person name="Gonzalez J."/>
            <person name="Henrissat B."/>
            <person name="Kuo A."/>
            <person name="Liang C."/>
            <person name="Lipzen A."/>
            <person name="Lutzoni F."/>
            <person name="Magnuson J."/>
            <person name="Mondo S."/>
            <person name="Nolan M."/>
            <person name="Ohm R."/>
            <person name="Pangilinan J."/>
            <person name="Park H.-J."/>
            <person name="Ramirez L."/>
            <person name="Alfaro M."/>
            <person name="Sun H."/>
            <person name="Tritt A."/>
            <person name="Yoshinaga Y."/>
            <person name="Zwiers L.-H."/>
            <person name="Turgeon B."/>
            <person name="Goodwin S."/>
            <person name="Spatafora J."/>
            <person name="Crous P."/>
            <person name="Grigoriev I."/>
        </authorList>
    </citation>
    <scope>NUCLEOTIDE SEQUENCE</scope>
    <source>
        <strain evidence="4">CBS 480.64</strain>
    </source>
</reference>
<dbReference type="CDD" id="cd00067">
    <property type="entry name" value="GAL4"/>
    <property type="match status" value="1"/>
</dbReference>
<dbReference type="SMART" id="SM00066">
    <property type="entry name" value="GAL4"/>
    <property type="match status" value="1"/>
</dbReference>
<sequence length="501" mass="55441">MAGSGSGPTRRSHTKSRKGCRTCKRRHIRCDETFPQCRNCTKHRVQCDYSQSIISDGEGTQSPDPPVTLTPGAESHVDQWQQTGKFPYPDLQMHPSPPAHQYSCTELHLIHHLSVITHQLHRNGTSHLALWTQRMPHLLSIASVHPIVMNALLAFSASHLAWVHNSEETRRLSLNYGSIALNRLHEAICSFSQADPEVVLATSMLLLWQATDWRSWSSLRSGIQSILCAMQSTNSSSPLAQLLTEEEARAVAFNTNKHTTTAPPDRIAILQDLIMATSRLHSSLPGNDMEAAWIHHLCGYVEQLRNLEAPRTAEQQFNLLYRLRKWLFWVPVLLLQAEAPQKPTLAVIAHFYAAAIALEPLFPSLGSSFCASMTLSPLEAIINLVDAPDLKNQSDISGTDMTAIMQYPRQMAAQFRSQTVQPVLPLDHTSYGYTNGVGNLSPAFSPAAPQYGTSSSYLDLPCGQSSFTLSMQGWGSQPSPAFPPPTFAMDDYSTFTASAWT</sequence>
<dbReference type="GO" id="GO:0008270">
    <property type="term" value="F:zinc ion binding"/>
    <property type="evidence" value="ECO:0007669"/>
    <property type="project" value="InterPro"/>
</dbReference>
<evidence type="ECO:0000259" key="3">
    <source>
        <dbReference type="PROSITE" id="PS50048"/>
    </source>
</evidence>
<dbReference type="PROSITE" id="PS00463">
    <property type="entry name" value="ZN2_CY6_FUNGAL_1"/>
    <property type="match status" value="1"/>
</dbReference>
<dbReference type="InterPro" id="IPR021858">
    <property type="entry name" value="Fun_TF"/>
</dbReference>
<evidence type="ECO:0000256" key="2">
    <source>
        <dbReference type="SAM" id="MobiDB-lite"/>
    </source>
</evidence>
<name>A0A6A7BYE3_9PEZI</name>
<dbReference type="SUPFAM" id="SSF57701">
    <property type="entry name" value="Zn2/Cys6 DNA-binding domain"/>
    <property type="match status" value="1"/>
</dbReference>
<protein>
    <recommendedName>
        <fullName evidence="3">Zn(2)-C6 fungal-type domain-containing protein</fullName>
    </recommendedName>
</protein>
<dbReference type="OrthoDB" id="1924260at2759"/>
<dbReference type="PANTHER" id="PTHR47657">
    <property type="entry name" value="STEROL REGULATORY ELEMENT-BINDING PROTEIN ECM22"/>
    <property type="match status" value="1"/>
</dbReference>
<dbReference type="InterPro" id="IPR036864">
    <property type="entry name" value="Zn2-C6_fun-type_DNA-bd_sf"/>
</dbReference>
<dbReference type="GO" id="GO:0000981">
    <property type="term" value="F:DNA-binding transcription factor activity, RNA polymerase II-specific"/>
    <property type="evidence" value="ECO:0007669"/>
    <property type="project" value="InterPro"/>
</dbReference>
<feature type="domain" description="Zn(2)-C6 fungal-type" evidence="3">
    <location>
        <begin position="19"/>
        <end position="49"/>
    </location>
</feature>
<dbReference type="Proteomes" id="UP000799421">
    <property type="component" value="Unassembled WGS sequence"/>
</dbReference>
<evidence type="ECO:0000313" key="5">
    <source>
        <dbReference type="Proteomes" id="UP000799421"/>
    </source>
</evidence>